<feature type="transmembrane region" description="Helical" evidence="1">
    <location>
        <begin position="28"/>
        <end position="51"/>
    </location>
</feature>
<dbReference type="RefSeq" id="WP_006461673.1">
    <property type="nucleotide sequence ID" value="NZ_AEEC02000002.1"/>
</dbReference>
<dbReference type="EMBL" id="AEEC02000002">
    <property type="protein sequence ID" value="EOA06622.1"/>
    <property type="molecule type" value="Genomic_DNA"/>
</dbReference>
<proteinExistence type="predicted"/>
<keyword evidence="1" id="KW-0812">Transmembrane</keyword>
<dbReference type="Proteomes" id="UP000006772">
    <property type="component" value="Unassembled WGS sequence"/>
</dbReference>
<name>A0AAI9N5U2_9BURK</name>
<organism evidence="2 3">
    <name type="scientific">Herbaspirillum frisingense GSF30</name>
    <dbReference type="NCBI Taxonomy" id="864073"/>
    <lineage>
        <taxon>Bacteria</taxon>
        <taxon>Pseudomonadati</taxon>
        <taxon>Pseudomonadota</taxon>
        <taxon>Betaproteobacteria</taxon>
        <taxon>Burkholderiales</taxon>
        <taxon>Oxalobacteraceae</taxon>
        <taxon>Herbaspirillum</taxon>
    </lineage>
</organism>
<gene>
    <name evidence="2" type="ORF">HFRIS_002644</name>
</gene>
<comment type="caution">
    <text evidence="2">The sequence shown here is derived from an EMBL/GenBank/DDBJ whole genome shotgun (WGS) entry which is preliminary data.</text>
</comment>
<keyword evidence="1" id="KW-0472">Membrane</keyword>
<evidence type="ECO:0000313" key="2">
    <source>
        <dbReference type="EMBL" id="EOA06622.1"/>
    </source>
</evidence>
<reference evidence="2 3" key="1">
    <citation type="journal article" date="2013" name="Front. Microbiol.">
        <title>The genome of the endophytic bacterium H. frisingense GSF30(T) identifies diverse strategies in the Herbaspirillum genus to interact with plants.</title>
        <authorList>
            <person name="Straub D."/>
            <person name="Rothballer M."/>
            <person name="Hartmann A."/>
            <person name="Ludewig U."/>
        </authorList>
    </citation>
    <scope>NUCLEOTIDE SEQUENCE [LARGE SCALE GENOMIC DNA]</scope>
    <source>
        <strain evidence="2 3">GSF30</strain>
    </source>
</reference>
<evidence type="ECO:0000256" key="1">
    <source>
        <dbReference type="SAM" id="Phobius"/>
    </source>
</evidence>
<evidence type="ECO:0000313" key="3">
    <source>
        <dbReference type="Proteomes" id="UP000006772"/>
    </source>
</evidence>
<sequence length="107" mass="12115">MKIYWSLKQIPELSCLDRRQRLARWRGVSLRLFHHWQTWLGLLACALLAGLGHSIGMGYPGSIAGALVGAQCYWHACVYVARRHYRRLLAHGDEDGADILPAPDPHQ</sequence>
<dbReference type="AlphaFoldDB" id="A0AAI9N5U2"/>
<protein>
    <submittedName>
        <fullName evidence="2">Uncharacterized protein</fullName>
    </submittedName>
</protein>
<feature type="transmembrane region" description="Helical" evidence="1">
    <location>
        <begin position="63"/>
        <end position="81"/>
    </location>
</feature>
<keyword evidence="1" id="KW-1133">Transmembrane helix</keyword>
<accession>A0AAI9N5U2</accession>